<keyword evidence="3" id="KW-1185">Reference proteome</keyword>
<name>A0ABV7XYE5_9FLAO</name>
<dbReference type="EMBL" id="JBHRYO010000002">
    <property type="protein sequence ID" value="MFC3757892.1"/>
    <property type="molecule type" value="Genomic_DNA"/>
</dbReference>
<gene>
    <name evidence="2" type="ORF">ACFONJ_18080</name>
</gene>
<feature type="signal peptide" evidence="1">
    <location>
        <begin position="1"/>
        <end position="18"/>
    </location>
</feature>
<keyword evidence="1" id="KW-0732">Signal</keyword>
<evidence type="ECO:0008006" key="4">
    <source>
        <dbReference type="Google" id="ProtNLM"/>
    </source>
</evidence>
<protein>
    <recommendedName>
        <fullName evidence="4">YD repeat-containing protein</fullName>
    </recommendedName>
</protein>
<organism evidence="2 3">
    <name type="scientific">Chryseobacterium tructae</name>
    <dbReference type="NCBI Taxonomy" id="1037380"/>
    <lineage>
        <taxon>Bacteria</taxon>
        <taxon>Pseudomonadati</taxon>
        <taxon>Bacteroidota</taxon>
        <taxon>Flavobacteriia</taxon>
        <taxon>Flavobacteriales</taxon>
        <taxon>Weeksellaceae</taxon>
        <taxon>Chryseobacterium group</taxon>
        <taxon>Chryseobacterium</taxon>
    </lineage>
</organism>
<accession>A0ABV7XYE5</accession>
<dbReference type="Proteomes" id="UP001595735">
    <property type="component" value="Unassembled WGS sequence"/>
</dbReference>
<comment type="caution">
    <text evidence="2">The sequence shown here is derived from an EMBL/GenBank/DDBJ whole genome shotgun (WGS) entry which is preliminary data.</text>
</comment>
<feature type="chain" id="PRO_5046634371" description="YD repeat-containing protein" evidence="1">
    <location>
        <begin position="19"/>
        <end position="1164"/>
    </location>
</feature>
<evidence type="ECO:0000313" key="2">
    <source>
        <dbReference type="EMBL" id="MFC3757892.1"/>
    </source>
</evidence>
<proteinExistence type="predicted"/>
<evidence type="ECO:0000313" key="3">
    <source>
        <dbReference type="Proteomes" id="UP001595735"/>
    </source>
</evidence>
<evidence type="ECO:0000256" key="1">
    <source>
        <dbReference type="SAM" id="SignalP"/>
    </source>
</evidence>
<sequence>MKKAIICAAILSAHFYSAQETSKGVPNSGSGIELPNIDPPSPESSFRTQFGNLEANEFKGNPNINIPIHTISDHGLKHTISLKYGKAGVKVNDTPNTLGMNWILEAGGVINRTIYDKADEFGAERILLSLNDLTHLYSAQGESDLVKFTKYSSEQYDHQPDVFNFSFPGYGGSFYLDANFQPVLLTQDNNLKIETVGVFKDNHTFIITTYDGTKYTFGGTGATEKTHVRLNGGLSGNTSFFLTKIENVAGNKIEFSYSEINTNATILGISEQQSLDTRLKDEGLPYEGTASSPPLTPHSQSIRTLNITRPKVLTQITSDNERITINYATDPSEIFQKTGNIVVSTVTSTNGITNRTTSTTNVKKIVFDYINNTESDRQKKRFFLEKVKEYAIKNNQETFVQEHKFEYDNPLGLPARLSKTTDYLGYYNGTNNGNTSLPNLNLFGDTYSLFNSSSYYADKLPRFPYAKLGTLTSITYPTKGKTIFEYEPEYAKEAILGEGKHYVAIGNTEPFFEDPSFVDYDLINMVADRLPLSYETTSTFDASQVDGGKVKIELKIHSNTSIGFGKAKAQFTLVDTSTGQTVLTKPIFLNKTDQDMSSIQDLLLGGGTYQVSFKIVNNICNQCSATALIRYNEKDKWNIVEDGNVRLKKQYDVSESIPTNIKRFYYNSYKDINNIAKIPPPYKPEFKSYRFDQKVYAPWVDPSSGLPPAGDFRLGSIFETIFHSEPQRSMIYAGMFSDNMNEQYSYSIYDPIYPTVTISYGGDQFEKGGEEKTFSTQYTNNSYTFRPAVGDEMFTNSLSDLSMISSSAENSLFWDVPLGNLSGKLLSHKIFNNKNGQLYLKSAVKNEYFKDQTDIISSVTGVILFPLALVMPGMNVGTYLGNTHITAYRLPSYSFALDKSISKEYLEDVPLNAPDDSPYKKIMTSTNYLYNNPDHQLSKSITSFSGAGIQETSYLYAREKGNQKLISASMLGIPLETTVSNKQNPTDSGNVISKNETKYDNPANLFPSSLVSYGMQTQAPSTEITYEKFDSKGNLLQYTTKDGAVTVIIWGYNQTKPIAKIENIQLTDIQQSFIDSIVNASDLDASAGSNNDESNLLNAFKNFRSNLSRYTVTTYSYDPLVGVRSITPPSGIREIYLYDAANRLEKVIDANGKILKELKYNYKN</sequence>
<reference evidence="3" key="1">
    <citation type="journal article" date="2019" name="Int. J. Syst. Evol. Microbiol.">
        <title>The Global Catalogue of Microorganisms (GCM) 10K type strain sequencing project: providing services to taxonomists for standard genome sequencing and annotation.</title>
        <authorList>
            <consortium name="The Broad Institute Genomics Platform"/>
            <consortium name="The Broad Institute Genome Sequencing Center for Infectious Disease"/>
            <person name="Wu L."/>
            <person name="Ma J."/>
        </authorList>
    </citation>
    <scope>NUCLEOTIDE SEQUENCE [LARGE SCALE GENOMIC DNA]</scope>
    <source>
        <strain evidence="3">CECT 7798</strain>
    </source>
</reference>
<dbReference type="RefSeq" id="WP_378170763.1">
    <property type="nucleotide sequence ID" value="NZ_JBHRYO010000002.1"/>
</dbReference>